<dbReference type="Proteomes" id="UP000095287">
    <property type="component" value="Unplaced"/>
</dbReference>
<keyword evidence="1" id="KW-1185">Reference proteome</keyword>
<organism evidence="1 2">
    <name type="scientific">Steinernema glaseri</name>
    <dbReference type="NCBI Taxonomy" id="37863"/>
    <lineage>
        <taxon>Eukaryota</taxon>
        <taxon>Metazoa</taxon>
        <taxon>Ecdysozoa</taxon>
        <taxon>Nematoda</taxon>
        <taxon>Chromadorea</taxon>
        <taxon>Rhabditida</taxon>
        <taxon>Tylenchina</taxon>
        <taxon>Panagrolaimomorpha</taxon>
        <taxon>Strongyloidoidea</taxon>
        <taxon>Steinernematidae</taxon>
        <taxon>Steinernema</taxon>
    </lineage>
</organism>
<sequence length="383" mass="44181">MADFGPVIQAASQPGKRPVLLYHSRRVVGAVVELVYKDSSRALGGPENYVCARCLAIKRRDSDPRPLPRIHVREGRFLNDPDRPLNPHFCTFTPLESGISRREYYTVNQTVKSVGSTRCSKRKRYAEALETIRGRDDLTESIRHDLERKIARRTASSRQSVPLEATVTYEDVAPHEQPSTSTQHFYATVAHPVSYHDQQSHTVQYHGVYHPADSSMSVRDYLKTYGAPLQAESIECPSIVSYEIEPTYCSYQPPYYEQPDYSNQVYTNVQEFIAVVLKLNRFSHSNFLDYQRTELGSSGDKHVCCYHLLHPRRDRLRLHRRWIRAEAPQVALEGDASQQIRHRQLPCRQGRGWQHGVGGAFEVRHQEEHWTLPNRAEEDRKRC</sequence>
<reference evidence="2" key="1">
    <citation type="submission" date="2016-11" db="UniProtKB">
        <authorList>
            <consortium name="WormBaseParasite"/>
        </authorList>
    </citation>
    <scope>IDENTIFICATION</scope>
</reference>
<name>A0A1I8ARC7_9BILA</name>
<protein>
    <submittedName>
        <fullName evidence="2">Velvet domain-containing protein</fullName>
    </submittedName>
</protein>
<evidence type="ECO:0000313" key="1">
    <source>
        <dbReference type="Proteomes" id="UP000095287"/>
    </source>
</evidence>
<accession>A0A1I8ARC7</accession>
<dbReference type="WBParaSite" id="L893_g8385.t1">
    <property type="protein sequence ID" value="L893_g8385.t1"/>
    <property type="gene ID" value="L893_g8385"/>
</dbReference>
<evidence type="ECO:0000313" key="2">
    <source>
        <dbReference type="WBParaSite" id="L893_g8385.t1"/>
    </source>
</evidence>
<dbReference type="AlphaFoldDB" id="A0A1I8ARC7"/>
<proteinExistence type="predicted"/>